<feature type="domain" description="Importin N-terminal" evidence="1">
    <location>
        <begin position="1"/>
        <end position="49"/>
    </location>
</feature>
<dbReference type="Pfam" id="PF09493">
    <property type="entry name" value="DUF2389"/>
    <property type="match status" value="1"/>
</dbReference>
<organism evidence="2 3">
    <name type="scientific">Arenicella xantha</name>
    <dbReference type="NCBI Taxonomy" id="644221"/>
    <lineage>
        <taxon>Bacteria</taxon>
        <taxon>Pseudomonadati</taxon>
        <taxon>Pseudomonadota</taxon>
        <taxon>Gammaproteobacteria</taxon>
        <taxon>Arenicellales</taxon>
        <taxon>Arenicellaceae</taxon>
        <taxon>Arenicella</taxon>
    </lineage>
</organism>
<dbReference type="AlphaFoldDB" id="A0A395JKR8"/>
<name>A0A395JKR8_9GAMM</name>
<evidence type="ECO:0000313" key="3">
    <source>
        <dbReference type="Proteomes" id="UP000253083"/>
    </source>
</evidence>
<dbReference type="PROSITE" id="PS50166">
    <property type="entry name" value="IMPORTIN_B_NT"/>
    <property type="match status" value="1"/>
</dbReference>
<dbReference type="InterPro" id="IPR012663">
    <property type="entry name" value="CHP02450_Tryp"/>
</dbReference>
<dbReference type="OrthoDB" id="5592973at2"/>
<keyword evidence="3" id="KW-1185">Reference proteome</keyword>
<gene>
    <name evidence="2" type="ORF">DFR28_102720</name>
</gene>
<comment type="caution">
    <text evidence="2">The sequence shown here is derived from an EMBL/GenBank/DDBJ whole genome shotgun (WGS) entry which is preliminary data.</text>
</comment>
<accession>A0A395JKR8</accession>
<dbReference type="EMBL" id="QNRT01000002">
    <property type="protein sequence ID" value="RBP51301.1"/>
    <property type="molecule type" value="Genomic_DNA"/>
</dbReference>
<dbReference type="RefSeq" id="WP_113954079.1">
    <property type="nucleotide sequence ID" value="NZ_QNRT01000002.1"/>
</dbReference>
<evidence type="ECO:0000259" key="1">
    <source>
        <dbReference type="PROSITE" id="PS50166"/>
    </source>
</evidence>
<sequence>MSTLSTKKLLNSKWTKLNPENKEKHFLVVRIDRDEEEQIVDCVIEAVLSRRQSHIKWRDLADSTQWQSGWSR</sequence>
<dbReference type="GO" id="GO:0006886">
    <property type="term" value="P:intracellular protein transport"/>
    <property type="evidence" value="ECO:0007669"/>
    <property type="project" value="InterPro"/>
</dbReference>
<dbReference type="GO" id="GO:0031267">
    <property type="term" value="F:small GTPase binding"/>
    <property type="evidence" value="ECO:0007669"/>
    <property type="project" value="InterPro"/>
</dbReference>
<proteinExistence type="predicted"/>
<protein>
    <recommendedName>
        <fullName evidence="1">Importin N-terminal domain-containing protein</fullName>
    </recommendedName>
</protein>
<reference evidence="2 3" key="1">
    <citation type="submission" date="2018-06" db="EMBL/GenBank/DDBJ databases">
        <title>Genomic Encyclopedia of Type Strains, Phase IV (KMG-IV): sequencing the most valuable type-strain genomes for metagenomic binning, comparative biology and taxonomic classification.</title>
        <authorList>
            <person name="Goeker M."/>
        </authorList>
    </citation>
    <scope>NUCLEOTIDE SEQUENCE [LARGE SCALE GENOMIC DNA]</scope>
    <source>
        <strain evidence="2 3">DSM 24032</strain>
    </source>
</reference>
<dbReference type="NCBIfam" id="TIGR02450">
    <property type="entry name" value="TIGR02450 family Trp-rich protein"/>
    <property type="match status" value="1"/>
</dbReference>
<dbReference type="InterPro" id="IPR001494">
    <property type="entry name" value="Importin-beta_N"/>
</dbReference>
<evidence type="ECO:0000313" key="2">
    <source>
        <dbReference type="EMBL" id="RBP51301.1"/>
    </source>
</evidence>
<dbReference type="InParanoid" id="A0A395JKR8"/>
<dbReference type="Proteomes" id="UP000253083">
    <property type="component" value="Unassembled WGS sequence"/>
</dbReference>